<dbReference type="Proteomes" id="UP000274046">
    <property type="component" value="Unassembled WGS sequence"/>
</dbReference>
<dbReference type="EMBL" id="RBEE01000044">
    <property type="protein sequence ID" value="RNL50175.1"/>
    <property type="molecule type" value="Genomic_DNA"/>
</dbReference>
<keyword evidence="1" id="KW-1277">Toxin-antitoxin system</keyword>
<evidence type="ECO:0000313" key="2">
    <source>
        <dbReference type="EMBL" id="RNL50175.1"/>
    </source>
</evidence>
<organism evidence="2 3">
    <name type="scientific">Pedobacter jejuensis</name>
    <dbReference type="NCBI Taxonomy" id="1268550"/>
    <lineage>
        <taxon>Bacteria</taxon>
        <taxon>Pseudomonadati</taxon>
        <taxon>Bacteroidota</taxon>
        <taxon>Sphingobacteriia</taxon>
        <taxon>Sphingobacteriales</taxon>
        <taxon>Sphingobacteriaceae</taxon>
        <taxon>Pedobacter</taxon>
    </lineage>
</organism>
<dbReference type="AlphaFoldDB" id="A0A3N0BPC3"/>
<dbReference type="SUPFAM" id="SSF143011">
    <property type="entry name" value="RelE-like"/>
    <property type="match status" value="1"/>
</dbReference>
<dbReference type="InterPro" id="IPR035093">
    <property type="entry name" value="RelE/ParE_toxin_dom_sf"/>
</dbReference>
<gene>
    <name evidence="2" type="ORF">D7004_18355</name>
</gene>
<reference evidence="2 3" key="1">
    <citation type="submission" date="2018-10" db="EMBL/GenBank/DDBJ databases">
        <title>Genome sequencing of Pedobacter jejuensis TNB23.</title>
        <authorList>
            <person name="Cho Y.-J."/>
            <person name="Cho A."/>
            <person name="Kim O.-S."/>
        </authorList>
    </citation>
    <scope>NUCLEOTIDE SEQUENCE [LARGE SCALE GENOMIC DNA]</scope>
    <source>
        <strain evidence="2 3">TNB23</strain>
    </source>
</reference>
<dbReference type="InterPro" id="IPR007712">
    <property type="entry name" value="RelE/ParE_toxin"/>
</dbReference>
<accession>A0A3N0BPC3</accession>
<evidence type="ECO:0000313" key="3">
    <source>
        <dbReference type="Proteomes" id="UP000274046"/>
    </source>
</evidence>
<protein>
    <submittedName>
        <fullName evidence="2">Type II toxin-antitoxin system RelE/ParE family toxin</fullName>
    </submittedName>
</protein>
<dbReference type="Pfam" id="PF05016">
    <property type="entry name" value="ParE_toxin"/>
    <property type="match status" value="1"/>
</dbReference>
<proteinExistence type="predicted"/>
<sequence>MEIKWNKRAIKQLLDIVEYLEDNNLTDYASKIEFQILHKIESLPKKLEVFQIDRLKVNNDGSFYAFEISNYRISYRISKNEIRILRIRYSSRRPFTR</sequence>
<dbReference type="OrthoDB" id="962256at2"/>
<comment type="caution">
    <text evidence="2">The sequence shown here is derived from an EMBL/GenBank/DDBJ whole genome shotgun (WGS) entry which is preliminary data.</text>
</comment>
<name>A0A3N0BPC3_9SPHI</name>
<keyword evidence="3" id="KW-1185">Reference proteome</keyword>
<dbReference type="NCBIfam" id="TIGR02385">
    <property type="entry name" value="RelE_StbE"/>
    <property type="match status" value="1"/>
</dbReference>
<evidence type="ECO:0000256" key="1">
    <source>
        <dbReference type="ARBA" id="ARBA00022649"/>
    </source>
</evidence>
<dbReference type="Gene3D" id="3.30.2310.20">
    <property type="entry name" value="RelE-like"/>
    <property type="match status" value="1"/>
</dbReference>
<dbReference type="RefSeq" id="WP_123207288.1">
    <property type="nucleotide sequence ID" value="NZ_RBEE01000044.1"/>
</dbReference>